<sequence length="68" mass="7694">TLHSLRHSYATHLIESGVDLLEVQKILGHRSLLTTAKYTHLTSHTDQNAKQLINDLMNTFPIGWGTVR</sequence>
<dbReference type="InterPro" id="IPR050090">
    <property type="entry name" value="Tyrosine_recombinase_XerCD"/>
</dbReference>
<gene>
    <name evidence="4" type="ORF">MNBD_GAMMA20-1322</name>
</gene>
<dbReference type="SUPFAM" id="SSF56349">
    <property type="entry name" value="DNA breaking-rejoining enzymes"/>
    <property type="match status" value="1"/>
</dbReference>
<proteinExistence type="predicted"/>
<dbReference type="EMBL" id="UOFU01000113">
    <property type="protein sequence ID" value="VAW97180.1"/>
    <property type="molecule type" value="Genomic_DNA"/>
</dbReference>
<reference evidence="4" key="1">
    <citation type="submission" date="2018-06" db="EMBL/GenBank/DDBJ databases">
        <authorList>
            <person name="Zhirakovskaya E."/>
        </authorList>
    </citation>
    <scope>NUCLEOTIDE SEQUENCE</scope>
</reference>
<evidence type="ECO:0000256" key="1">
    <source>
        <dbReference type="ARBA" id="ARBA00023125"/>
    </source>
</evidence>
<organism evidence="4">
    <name type="scientific">hydrothermal vent metagenome</name>
    <dbReference type="NCBI Taxonomy" id="652676"/>
    <lineage>
        <taxon>unclassified sequences</taxon>
        <taxon>metagenomes</taxon>
        <taxon>ecological metagenomes</taxon>
    </lineage>
</organism>
<dbReference type="PANTHER" id="PTHR30349:SF41">
    <property type="entry name" value="INTEGRASE_RECOMBINASE PROTEIN MJ0367-RELATED"/>
    <property type="match status" value="1"/>
</dbReference>
<evidence type="ECO:0000313" key="4">
    <source>
        <dbReference type="EMBL" id="VAW97180.1"/>
    </source>
</evidence>
<keyword evidence="2" id="KW-0233">DNA recombination</keyword>
<dbReference type="GO" id="GO:0015074">
    <property type="term" value="P:DNA integration"/>
    <property type="evidence" value="ECO:0007669"/>
    <property type="project" value="InterPro"/>
</dbReference>
<dbReference type="Gene3D" id="1.10.443.10">
    <property type="entry name" value="Intergrase catalytic core"/>
    <property type="match status" value="1"/>
</dbReference>
<protein>
    <submittedName>
        <fullName evidence="4">Site-specific recombinase XerD</fullName>
    </submittedName>
</protein>
<feature type="domain" description="Tyr recombinase" evidence="3">
    <location>
        <begin position="1"/>
        <end position="53"/>
    </location>
</feature>
<dbReference type="AlphaFoldDB" id="A0A3B1A6K6"/>
<dbReference type="PROSITE" id="PS51898">
    <property type="entry name" value="TYR_RECOMBINASE"/>
    <property type="match status" value="1"/>
</dbReference>
<dbReference type="InterPro" id="IPR011010">
    <property type="entry name" value="DNA_brk_join_enz"/>
</dbReference>
<accession>A0A3B1A6K6</accession>
<dbReference type="PANTHER" id="PTHR30349">
    <property type="entry name" value="PHAGE INTEGRASE-RELATED"/>
    <property type="match status" value="1"/>
</dbReference>
<dbReference type="GO" id="GO:0003677">
    <property type="term" value="F:DNA binding"/>
    <property type="evidence" value="ECO:0007669"/>
    <property type="project" value="UniProtKB-KW"/>
</dbReference>
<dbReference type="InterPro" id="IPR013762">
    <property type="entry name" value="Integrase-like_cat_sf"/>
</dbReference>
<evidence type="ECO:0000256" key="2">
    <source>
        <dbReference type="ARBA" id="ARBA00023172"/>
    </source>
</evidence>
<dbReference type="Pfam" id="PF00589">
    <property type="entry name" value="Phage_integrase"/>
    <property type="match status" value="1"/>
</dbReference>
<dbReference type="InterPro" id="IPR002104">
    <property type="entry name" value="Integrase_catalytic"/>
</dbReference>
<dbReference type="GO" id="GO:0006310">
    <property type="term" value="P:DNA recombination"/>
    <property type="evidence" value="ECO:0007669"/>
    <property type="project" value="UniProtKB-KW"/>
</dbReference>
<keyword evidence="1" id="KW-0238">DNA-binding</keyword>
<feature type="non-terminal residue" evidence="4">
    <location>
        <position position="1"/>
    </location>
</feature>
<name>A0A3B1A6K6_9ZZZZ</name>
<evidence type="ECO:0000259" key="3">
    <source>
        <dbReference type="PROSITE" id="PS51898"/>
    </source>
</evidence>